<dbReference type="EMBL" id="KN847322">
    <property type="protein sequence ID" value="KIW50732.1"/>
    <property type="molecule type" value="Genomic_DNA"/>
</dbReference>
<name>A0A0D2CLI3_9EURO</name>
<sequence>MPGAIFINYVNGDHRNDVEQQRRISAHASEQKQARRKAACRRKRNLDAATDLADTHDSCIQKYKCRPPSLDVLNSSSIVAQLGFYHQARSNASIKSIEFDPYSTFSTMDVPEHRRIVDYVLRCYAQSIQPLQRALGCLEDSTKKNFAMALMSPELFYAIMAMGCASYEMKQTKIIPDSPSQRVLHFKGLALRTLSEKLQKAFDQVDMSAVLAITMLMGLDISYQDAQPVMIHRRALRKLIACPPGPGTPDCSSWLIHEKLTLFRTNYLSEEEPAWCLGPDETLLSPFPSYRRQPLRYPNSFELTATLQVIPEGFRSIALLGGLSVEVLEIIKRMYMFTKILVKARTRAQSVSESESAYVIAYRAENEFHNCIDCLRRISPNERPVKSSSNGPPPILVEHVVCLALLTFCNCEFGCMIHGSLFKAVQESLLVAIKGCAVQLGQEDCIIWARSVALWAACITTGQRSQSAEAIIRGLGEGYGKHLCLEEYRDILRKFLCTGDMMLECERSFKRPIDLPSMSIPQTPSTGWRPTMREHNA</sequence>
<dbReference type="STRING" id="348802.A0A0D2CLI3"/>
<feature type="region of interest" description="Disordered" evidence="1">
    <location>
        <begin position="516"/>
        <end position="537"/>
    </location>
</feature>
<evidence type="ECO:0000256" key="1">
    <source>
        <dbReference type="SAM" id="MobiDB-lite"/>
    </source>
</evidence>
<accession>A0A0D2CLI3</accession>
<dbReference type="Pfam" id="PF11951">
    <property type="entry name" value="Fungal_trans_2"/>
    <property type="match status" value="1"/>
</dbReference>
<evidence type="ECO:0008006" key="4">
    <source>
        <dbReference type="Google" id="ProtNLM"/>
    </source>
</evidence>
<reference evidence="2 3" key="1">
    <citation type="submission" date="2015-01" db="EMBL/GenBank/DDBJ databases">
        <title>The Genome Sequence of Exophiala xenobiotica CBS118157.</title>
        <authorList>
            <consortium name="The Broad Institute Genomics Platform"/>
            <person name="Cuomo C."/>
            <person name="de Hoog S."/>
            <person name="Gorbushina A."/>
            <person name="Stielow B."/>
            <person name="Teixiera M."/>
            <person name="Abouelleil A."/>
            <person name="Chapman S.B."/>
            <person name="Priest M."/>
            <person name="Young S.K."/>
            <person name="Wortman J."/>
            <person name="Nusbaum C."/>
            <person name="Birren B."/>
        </authorList>
    </citation>
    <scope>NUCLEOTIDE SEQUENCE [LARGE SCALE GENOMIC DNA]</scope>
    <source>
        <strain evidence="2 3">CBS 118157</strain>
    </source>
</reference>
<evidence type="ECO:0000313" key="3">
    <source>
        <dbReference type="Proteomes" id="UP000054342"/>
    </source>
</evidence>
<gene>
    <name evidence="2" type="ORF">PV05_09520</name>
</gene>
<keyword evidence="3" id="KW-1185">Reference proteome</keyword>
<dbReference type="RefSeq" id="XP_013311316.1">
    <property type="nucleotide sequence ID" value="XM_013455862.1"/>
</dbReference>
<protein>
    <recommendedName>
        <fullName evidence="4">Transcription factor domain-containing protein</fullName>
    </recommendedName>
</protein>
<organism evidence="2 3">
    <name type="scientific">Exophiala xenobiotica</name>
    <dbReference type="NCBI Taxonomy" id="348802"/>
    <lineage>
        <taxon>Eukaryota</taxon>
        <taxon>Fungi</taxon>
        <taxon>Dikarya</taxon>
        <taxon>Ascomycota</taxon>
        <taxon>Pezizomycotina</taxon>
        <taxon>Eurotiomycetes</taxon>
        <taxon>Chaetothyriomycetidae</taxon>
        <taxon>Chaetothyriales</taxon>
        <taxon>Herpotrichiellaceae</taxon>
        <taxon>Exophiala</taxon>
    </lineage>
</organism>
<dbReference type="InterPro" id="IPR021858">
    <property type="entry name" value="Fun_TF"/>
</dbReference>
<dbReference type="AlphaFoldDB" id="A0A0D2CLI3"/>
<evidence type="ECO:0000313" key="2">
    <source>
        <dbReference type="EMBL" id="KIW50732.1"/>
    </source>
</evidence>
<dbReference type="OrthoDB" id="4118152at2759"/>
<dbReference type="Proteomes" id="UP000054342">
    <property type="component" value="Unassembled WGS sequence"/>
</dbReference>
<proteinExistence type="predicted"/>
<dbReference type="GeneID" id="25331428"/>
<feature type="compositionally biased region" description="Polar residues" evidence="1">
    <location>
        <begin position="519"/>
        <end position="528"/>
    </location>
</feature>
<dbReference type="HOGENOM" id="CLU_531031_0_0_1"/>